<dbReference type="Proteomes" id="UP000291933">
    <property type="component" value="Unassembled WGS sequence"/>
</dbReference>
<reference evidence="1 2" key="1">
    <citation type="submission" date="2019-01" db="EMBL/GenBank/DDBJ databases">
        <title>Lactibacter flavus gen. nov., sp. nov., a novel bacterium of the family Propionibacteriaceae isolated from raw milk and dairy products.</title>
        <authorList>
            <person name="Huptas C."/>
            <person name="Wenning M."/>
            <person name="Breitenwieser F."/>
            <person name="Doll E."/>
            <person name="Von Neubeck M."/>
            <person name="Busse H.-J."/>
            <person name="Scherer S."/>
        </authorList>
    </citation>
    <scope>NUCLEOTIDE SEQUENCE [LARGE SCALE GENOMIC DNA]</scope>
    <source>
        <strain evidence="1 2">DSM 22130</strain>
    </source>
</reference>
<evidence type="ECO:0000313" key="1">
    <source>
        <dbReference type="EMBL" id="TBT96266.1"/>
    </source>
</evidence>
<gene>
    <name evidence="1" type="ORF">ET996_00945</name>
</gene>
<dbReference type="OrthoDB" id="3722161at2"/>
<proteinExistence type="predicted"/>
<sequence length="299" mass="33044">MNDSSGAKPGFSEVLSRAVQARGLSLDRIRARLEAAGVPVSNATLSYWQSGRSLPTRARSLRTLVELEGILQLEPGTLIELIRTADGRTRHQLFAWQTIVPTGELAEQIIAQMGMEVSGRISRVSVHDTLTVDANRCETSHLTRQVLRAERSGVQTFPVVYKQEGEEPGAPEIEAILGCHIGEVVEVPERQLMVAEVVLPRPLQRGELALTETLVSMKPAPSDLMTRSVFEPMREVAMAVQFHPQALPKSARTYTQLTMHDDDTAAETDVVPVPVLDNQIQIVKLDVPPSVYALRWSWE</sequence>
<dbReference type="RefSeq" id="WP_131170678.1">
    <property type="nucleotide sequence ID" value="NZ_FXTL01000001.1"/>
</dbReference>
<evidence type="ECO:0000313" key="2">
    <source>
        <dbReference type="Proteomes" id="UP000291933"/>
    </source>
</evidence>
<comment type="caution">
    <text evidence="1">The sequence shown here is derived from an EMBL/GenBank/DDBJ whole genome shotgun (WGS) entry which is preliminary data.</text>
</comment>
<accession>A0A4Q9KNT0</accession>
<dbReference type="EMBL" id="SDMR01000001">
    <property type="protein sequence ID" value="TBT96266.1"/>
    <property type="molecule type" value="Genomic_DNA"/>
</dbReference>
<organism evidence="1 2">
    <name type="scientific">Propioniciclava tarda</name>
    <dbReference type="NCBI Taxonomy" id="433330"/>
    <lineage>
        <taxon>Bacteria</taxon>
        <taxon>Bacillati</taxon>
        <taxon>Actinomycetota</taxon>
        <taxon>Actinomycetes</taxon>
        <taxon>Propionibacteriales</taxon>
        <taxon>Propionibacteriaceae</taxon>
        <taxon>Propioniciclava</taxon>
    </lineage>
</organism>
<keyword evidence="2" id="KW-1185">Reference proteome</keyword>
<dbReference type="AlphaFoldDB" id="A0A4Q9KNT0"/>
<name>A0A4Q9KNT0_PROTD</name>
<protein>
    <submittedName>
        <fullName evidence="1">Uncharacterized protein</fullName>
    </submittedName>
</protein>